<proteinExistence type="predicted"/>
<dbReference type="EMBL" id="CP042435">
    <property type="protein sequence ID" value="QEC65816.1"/>
    <property type="molecule type" value="Genomic_DNA"/>
</dbReference>
<evidence type="ECO:0000256" key="1">
    <source>
        <dbReference type="SAM" id="Phobius"/>
    </source>
</evidence>
<dbReference type="KEGG" id="pgin:FRZ67_00295"/>
<organism evidence="2 3">
    <name type="scientific">Panacibacter ginsenosidivorans</name>
    <dbReference type="NCBI Taxonomy" id="1813871"/>
    <lineage>
        <taxon>Bacteria</taxon>
        <taxon>Pseudomonadati</taxon>
        <taxon>Bacteroidota</taxon>
        <taxon>Chitinophagia</taxon>
        <taxon>Chitinophagales</taxon>
        <taxon>Chitinophagaceae</taxon>
        <taxon>Panacibacter</taxon>
    </lineage>
</organism>
<dbReference type="OrthoDB" id="1452467at2"/>
<dbReference type="Proteomes" id="UP000321533">
    <property type="component" value="Chromosome"/>
</dbReference>
<protein>
    <submittedName>
        <fullName evidence="2">Uncharacterized protein</fullName>
    </submittedName>
</protein>
<name>A0A5B8V5E8_9BACT</name>
<keyword evidence="1" id="KW-0472">Membrane</keyword>
<keyword evidence="3" id="KW-1185">Reference proteome</keyword>
<feature type="transmembrane region" description="Helical" evidence="1">
    <location>
        <begin position="36"/>
        <end position="54"/>
    </location>
</feature>
<evidence type="ECO:0000313" key="3">
    <source>
        <dbReference type="Proteomes" id="UP000321533"/>
    </source>
</evidence>
<reference evidence="2 3" key="1">
    <citation type="journal article" date="2016" name="Int. J. Syst. Evol. Microbiol.">
        <title>Panacibacter ginsenosidivorans gen. nov., sp. nov., with ginsenoside converting activity isolated from soil of a ginseng field.</title>
        <authorList>
            <person name="Siddiqi M.Z."/>
            <person name="Muhammad Shafi S."/>
            <person name="Choi K.D."/>
            <person name="Im W.T."/>
        </authorList>
    </citation>
    <scope>NUCLEOTIDE SEQUENCE [LARGE SCALE GENOMIC DNA]</scope>
    <source>
        <strain evidence="2 3">Gsoil1550</strain>
    </source>
</reference>
<feature type="transmembrane region" description="Helical" evidence="1">
    <location>
        <begin position="66"/>
        <end position="88"/>
    </location>
</feature>
<keyword evidence="1" id="KW-0812">Transmembrane</keyword>
<dbReference type="RefSeq" id="WP_147187616.1">
    <property type="nucleotide sequence ID" value="NZ_CP042435.1"/>
</dbReference>
<accession>A0A5B8V5E8</accession>
<gene>
    <name evidence="2" type="ORF">FRZ67_00295</name>
</gene>
<sequence length="175" mass="19698">MQKKLSIAFFISSVLLIAYAYIARAVNLFFFWESDSIGICILFIVALSYLFRSIKKRKIENKNSIVSIYLSILTLFVFLLYVILLFTLGGSNAAKACKDYCIEDKRLNSEIGSIIGFGFNVTGSRSANHINESKESGKGSLTLIVKGEKKFKDISFKVSKEPFEEWQIIYADSLG</sequence>
<dbReference type="AlphaFoldDB" id="A0A5B8V5E8"/>
<evidence type="ECO:0000313" key="2">
    <source>
        <dbReference type="EMBL" id="QEC65816.1"/>
    </source>
</evidence>
<keyword evidence="1" id="KW-1133">Transmembrane helix</keyword>